<evidence type="ECO:0000313" key="2">
    <source>
        <dbReference type="Proteomes" id="UP001165430"/>
    </source>
</evidence>
<proteinExistence type="predicted"/>
<accession>A0ABS9VAZ9</accession>
<comment type="caution">
    <text evidence="1">The sequence shown here is derived from an EMBL/GenBank/DDBJ whole genome shotgun (WGS) entry which is preliminary data.</text>
</comment>
<dbReference type="Proteomes" id="UP001165430">
    <property type="component" value="Unassembled WGS sequence"/>
</dbReference>
<name>A0ABS9VAZ9_9BACT</name>
<dbReference type="PROSITE" id="PS51257">
    <property type="entry name" value="PROKAR_LIPOPROTEIN"/>
    <property type="match status" value="1"/>
</dbReference>
<sequence>MKAAKLLVIAGMVFLIASCGIVDGFGEKSLSGYYEGTFERFVDGNSEGIAEVSLNFEGFNYNGLSEEPRYPVICSGNYSIKRKTISFSNTCNFTADFDWTLILNGDWRIEENDDNLILSRSEGQVVDWYRLKKVE</sequence>
<reference evidence="1" key="1">
    <citation type="submission" date="2022-03" db="EMBL/GenBank/DDBJ databases">
        <title>De novo assembled genomes of Belliella spp. (Cyclobacteriaceae) strains.</title>
        <authorList>
            <person name="Szabo A."/>
            <person name="Korponai K."/>
            <person name="Felfoldi T."/>
        </authorList>
    </citation>
    <scope>NUCLEOTIDE SEQUENCE</scope>
    <source>
        <strain evidence="1">DSM 111903</strain>
    </source>
</reference>
<keyword evidence="2" id="KW-1185">Reference proteome</keyword>
<protein>
    <recommendedName>
        <fullName evidence="3">Lipocalin-like domain-containing protein</fullName>
    </recommendedName>
</protein>
<dbReference type="EMBL" id="JAKZGO010000004">
    <property type="protein sequence ID" value="MCH7413110.1"/>
    <property type="molecule type" value="Genomic_DNA"/>
</dbReference>
<evidence type="ECO:0000313" key="1">
    <source>
        <dbReference type="EMBL" id="MCH7413110.1"/>
    </source>
</evidence>
<gene>
    <name evidence="1" type="ORF">MM213_06425</name>
</gene>
<dbReference type="RefSeq" id="WP_241410662.1">
    <property type="nucleotide sequence ID" value="NZ_JAKZGO010000004.1"/>
</dbReference>
<evidence type="ECO:0008006" key="3">
    <source>
        <dbReference type="Google" id="ProtNLM"/>
    </source>
</evidence>
<organism evidence="1 2">
    <name type="scientific">Belliella alkalica</name>
    <dbReference type="NCBI Taxonomy" id="1730871"/>
    <lineage>
        <taxon>Bacteria</taxon>
        <taxon>Pseudomonadati</taxon>
        <taxon>Bacteroidota</taxon>
        <taxon>Cytophagia</taxon>
        <taxon>Cytophagales</taxon>
        <taxon>Cyclobacteriaceae</taxon>
        <taxon>Belliella</taxon>
    </lineage>
</organism>